<dbReference type="Gene3D" id="3.40.50.300">
    <property type="entry name" value="P-loop containing nucleotide triphosphate hydrolases"/>
    <property type="match status" value="1"/>
</dbReference>
<reference evidence="7" key="1">
    <citation type="submission" date="2016-10" db="EMBL/GenBank/DDBJ databases">
        <authorList>
            <person name="Varghese N."/>
        </authorList>
    </citation>
    <scope>NUCLEOTIDE SEQUENCE [LARGE SCALE GENOMIC DNA]</scope>
    <source>
        <strain evidence="7">DSM 12489</strain>
    </source>
</reference>
<evidence type="ECO:0000256" key="2">
    <source>
        <dbReference type="ARBA" id="ARBA00022741"/>
    </source>
</evidence>
<comment type="similarity">
    <text evidence="1">Belongs to the GSP E family.</text>
</comment>
<organism evidence="6 7">
    <name type="scientific">Alicyclobacillus hesperidum</name>
    <dbReference type="NCBI Taxonomy" id="89784"/>
    <lineage>
        <taxon>Bacteria</taxon>
        <taxon>Bacillati</taxon>
        <taxon>Bacillota</taxon>
        <taxon>Bacilli</taxon>
        <taxon>Bacillales</taxon>
        <taxon>Alicyclobacillaceae</taxon>
        <taxon>Alicyclobacillus</taxon>
    </lineage>
</organism>
<dbReference type="GO" id="GO:0005886">
    <property type="term" value="C:plasma membrane"/>
    <property type="evidence" value="ECO:0007669"/>
    <property type="project" value="TreeGrafter"/>
</dbReference>
<keyword evidence="7" id="KW-1185">Reference proteome</keyword>
<dbReference type="GO" id="GO:0016887">
    <property type="term" value="F:ATP hydrolysis activity"/>
    <property type="evidence" value="ECO:0007669"/>
    <property type="project" value="TreeGrafter"/>
</dbReference>
<dbReference type="Proteomes" id="UP001157137">
    <property type="component" value="Unassembled WGS sequence"/>
</dbReference>
<reference evidence="6" key="2">
    <citation type="submission" date="2016-10" db="EMBL/GenBank/DDBJ databases">
        <authorList>
            <person name="de Groot N.N."/>
        </authorList>
    </citation>
    <scope>NUCLEOTIDE SEQUENCE [LARGE SCALE GENOMIC DNA]</scope>
    <source>
        <strain evidence="6">DSM 12489</strain>
    </source>
</reference>
<accession>A0A1H2T8L2</accession>
<dbReference type="EMBL" id="FNOJ01000005">
    <property type="protein sequence ID" value="SDW39609.1"/>
    <property type="molecule type" value="Genomic_DNA"/>
</dbReference>
<evidence type="ECO:0000313" key="6">
    <source>
        <dbReference type="EMBL" id="SDW39609.1"/>
    </source>
</evidence>
<evidence type="ECO:0000259" key="4">
    <source>
        <dbReference type="PROSITE" id="PS00662"/>
    </source>
</evidence>
<dbReference type="EMBL" id="BSRA01000007">
    <property type="protein sequence ID" value="GLV13785.1"/>
    <property type="molecule type" value="Genomic_DNA"/>
</dbReference>
<dbReference type="PANTHER" id="PTHR30258:SF2">
    <property type="entry name" value="COMG OPERON PROTEIN 1"/>
    <property type="match status" value="1"/>
</dbReference>
<dbReference type="PANTHER" id="PTHR30258">
    <property type="entry name" value="TYPE II SECRETION SYSTEM PROTEIN GSPE-RELATED"/>
    <property type="match status" value="1"/>
</dbReference>
<evidence type="ECO:0000313" key="5">
    <source>
        <dbReference type="EMBL" id="GLV13785.1"/>
    </source>
</evidence>
<keyword evidence="3" id="KW-0067">ATP-binding</keyword>
<evidence type="ECO:0000313" key="7">
    <source>
        <dbReference type="Proteomes" id="UP000182589"/>
    </source>
</evidence>
<dbReference type="InterPro" id="IPR003593">
    <property type="entry name" value="AAA+_ATPase"/>
</dbReference>
<sequence length="328" mass="36440">MEALTTARMVQDVLDAAIALGASDVHLKMYEGQVTVSCRVDGTVRPLMSFSYLGEELLRRFKALARMDVTVRQSPQEGSFVWEWAKGKVFIRLSALPIYRGESVVMRILMDQRAALPMRSLGFTDAQLREIERWLCHRSGLIVVSGRTGVGKTTTLYSLMNELANRGHQVFSLEDPVEMPLPNCRQIEIHERSGLTFHAALRSLLRQDPDVMMIGEIRDEETAHAACRAALSGRLVFATTHANSLRGTMMRLIDFRVPEAVVRDVLAGVIVQHAVLSDEGKDQQQYTLETLPSPVVGGAQQQGEWNGLGILCDESLARVECLPFASSM</sequence>
<dbReference type="STRING" id="89784.SAMN04489725_105102"/>
<name>A0A1H2T8L2_9BACL</name>
<gene>
    <name evidence="5" type="ORF">Heshes_14690</name>
    <name evidence="6" type="ORF">SAMN04489725_105102</name>
</gene>
<dbReference type="InterPro" id="IPR027417">
    <property type="entry name" value="P-loop_NTPase"/>
</dbReference>
<dbReference type="RefSeq" id="WP_006446678.1">
    <property type="nucleotide sequence ID" value="NZ_BSRA01000007.1"/>
</dbReference>
<evidence type="ECO:0000256" key="1">
    <source>
        <dbReference type="ARBA" id="ARBA00006611"/>
    </source>
</evidence>
<protein>
    <submittedName>
        <fullName evidence="6">Type II/IV secretion system protein</fullName>
    </submittedName>
</protein>
<dbReference type="Pfam" id="PF00437">
    <property type="entry name" value="T2SSE"/>
    <property type="match status" value="1"/>
</dbReference>
<dbReference type="CDD" id="cd01129">
    <property type="entry name" value="PulE-GspE-like"/>
    <property type="match status" value="1"/>
</dbReference>
<proteinExistence type="inferred from homology"/>
<evidence type="ECO:0000256" key="3">
    <source>
        <dbReference type="ARBA" id="ARBA00022840"/>
    </source>
</evidence>
<dbReference type="Gene3D" id="3.30.450.90">
    <property type="match status" value="1"/>
</dbReference>
<keyword evidence="2" id="KW-0547">Nucleotide-binding</keyword>
<feature type="domain" description="Bacterial type II secretion system protein E" evidence="4">
    <location>
        <begin position="205"/>
        <end position="219"/>
    </location>
</feature>
<dbReference type="Proteomes" id="UP000182589">
    <property type="component" value="Unassembled WGS sequence"/>
</dbReference>
<dbReference type="AlphaFoldDB" id="A0A1H2T8L2"/>
<dbReference type="PROSITE" id="PS00662">
    <property type="entry name" value="T2SP_E"/>
    <property type="match status" value="1"/>
</dbReference>
<dbReference type="SMART" id="SM00382">
    <property type="entry name" value="AAA"/>
    <property type="match status" value="1"/>
</dbReference>
<dbReference type="GO" id="GO:0005524">
    <property type="term" value="F:ATP binding"/>
    <property type="evidence" value="ECO:0007669"/>
    <property type="project" value="UniProtKB-KW"/>
</dbReference>
<dbReference type="SUPFAM" id="SSF52540">
    <property type="entry name" value="P-loop containing nucleoside triphosphate hydrolases"/>
    <property type="match status" value="1"/>
</dbReference>
<reference evidence="5" key="3">
    <citation type="submission" date="2023-02" db="EMBL/GenBank/DDBJ databases">
        <title>Proposal of a novel subspecies: Alicyclobacillus hesperidum subspecies aegle.</title>
        <authorList>
            <person name="Goto K."/>
            <person name="Fujii T."/>
            <person name="Yasui K."/>
            <person name="Mochida K."/>
            <person name="Kato-Tanaka Y."/>
            <person name="Morohoshi S."/>
            <person name="An S.Y."/>
            <person name="Kasai H."/>
            <person name="Yokota A."/>
        </authorList>
    </citation>
    <scope>NUCLEOTIDE SEQUENCE</scope>
    <source>
        <strain evidence="5">DSM 12766</strain>
    </source>
</reference>
<dbReference type="InterPro" id="IPR001482">
    <property type="entry name" value="T2SS/T4SS_dom"/>
</dbReference>